<feature type="compositionally biased region" description="Polar residues" evidence="1">
    <location>
        <begin position="450"/>
        <end position="463"/>
    </location>
</feature>
<keyword evidence="3" id="KW-1185">Reference proteome</keyword>
<proteinExistence type="predicted"/>
<feature type="compositionally biased region" description="Basic and acidic residues" evidence="1">
    <location>
        <begin position="155"/>
        <end position="180"/>
    </location>
</feature>
<feature type="compositionally biased region" description="Gly residues" evidence="1">
    <location>
        <begin position="397"/>
        <end position="411"/>
    </location>
</feature>
<feature type="compositionally biased region" description="Low complexity" evidence="1">
    <location>
        <begin position="498"/>
        <end position="507"/>
    </location>
</feature>
<protein>
    <recommendedName>
        <fullName evidence="4">Translation initiation factor IF-2</fullName>
    </recommendedName>
</protein>
<feature type="compositionally biased region" description="Basic and acidic residues" evidence="1">
    <location>
        <begin position="527"/>
        <end position="553"/>
    </location>
</feature>
<dbReference type="Proteomes" id="UP000660265">
    <property type="component" value="Unassembled WGS sequence"/>
</dbReference>
<dbReference type="RefSeq" id="WP_189105148.1">
    <property type="nucleotide sequence ID" value="NZ_BMMV01000001.1"/>
</dbReference>
<evidence type="ECO:0000313" key="3">
    <source>
        <dbReference type="Proteomes" id="UP000660265"/>
    </source>
</evidence>
<feature type="compositionally biased region" description="Gly residues" evidence="1">
    <location>
        <begin position="512"/>
        <end position="523"/>
    </location>
</feature>
<feature type="region of interest" description="Disordered" evidence="1">
    <location>
        <begin position="228"/>
        <end position="568"/>
    </location>
</feature>
<evidence type="ECO:0008006" key="4">
    <source>
        <dbReference type="Google" id="ProtNLM"/>
    </source>
</evidence>
<feature type="compositionally biased region" description="Pro residues" evidence="1">
    <location>
        <begin position="298"/>
        <end position="309"/>
    </location>
</feature>
<sequence>MSEDKKPPLSPQEQQQNEDAAKIETQFGATDVMERFATAMDRIGFGNPGGIFSRTSFEERGLNDMLDLLDGAKPSDLVKAGENLEKAKTSLNKAAQELSDFVKATDWHGAAATEFQRYGSELARYAWDLGSFANVVGTQMTVAGGGLTSVRSAKPPRDNRADPRRPKDFPVSEQRDDNPEYKRAVQVEENRQEAINQMNRLASFYAVSEQSLAGAKEPELPKMLATAVPRPQGGEQFATRDTTVPGGDRLGEADGQSALRPGSVSSPEGAPRAGAHDLVTETPTPSTSMEIDSVTTLPPTPSSPGPAQPLPVNGGPPAGDGYVPPLGPNSGPTRPGGSPRQGPSAVPRGGGPGPGANARTGTGGGGRPGPVGRPPVMGGGGNSSGTGANRSPVGRPTGVGPGVGRTGGAGGTRSPMVGRPSSGGPMTGRSGSGTSAGPRAGRGNGIVGGTPQQRASGTGTSGSRIPRGNVIGGQGGAPDRSSSAARPTGRGIPGSNGVVGTPRSGGTPPRPGVGGFTTGGSGLSGEQRGRQPDGEERESPEQPRTDNRMDDPGTRTARRQGAVPPVIE</sequence>
<evidence type="ECO:0000256" key="1">
    <source>
        <dbReference type="SAM" id="MobiDB-lite"/>
    </source>
</evidence>
<feature type="compositionally biased region" description="Polar residues" evidence="1">
    <location>
        <begin position="281"/>
        <end position="290"/>
    </location>
</feature>
<gene>
    <name evidence="2" type="ORF">GCM10011583_00180</name>
</gene>
<name>A0ABQ2DTF7_9ACTN</name>
<dbReference type="EMBL" id="BMMV01000001">
    <property type="protein sequence ID" value="GGJ72773.1"/>
    <property type="molecule type" value="Genomic_DNA"/>
</dbReference>
<reference evidence="3" key="1">
    <citation type="journal article" date="2019" name="Int. J. Syst. Evol. Microbiol.">
        <title>The Global Catalogue of Microorganisms (GCM) 10K type strain sequencing project: providing services to taxonomists for standard genome sequencing and annotation.</title>
        <authorList>
            <consortium name="The Broad Institute Genomics Platform"/>
            <consortium name="The Broad Institute Genome Sequencing Center for Infectious Disease"/>
            <person name="Wu L."/>
            <person name="Ma J."/>
        </authorList>
    </citation>
    <scope>NUCLEOTIDE SEQUENCE [LARGE SCALE GENOMIC DNA]</scope>
    <source>
        <strain evidence="3">CGMCC 4.7275</strain>
    </source>
</reference>
<feature type="region of interest" description="Disordered" evidence="1">
    <location>
        <begin position="1"/>
        <end position="26"/>
    </location>
</feature>
<comment type="caution">
    <text evidence="2">The sequence shown here is derived from an EMBL/GenBank/DDBJ whole genome shotgun (WGS) entry which is preliminary data.</text>
</comment>
<evidence type="ECO:0000313" key="2">
    <source>
        <dbReference type="EMBL" id="GGJ72773.1"/>
    </source>
</evidence>
<accession>A0ABQ2DTF7</accession>
<feature type="region of interest" description="Disordered" evidence="1">
    <location>
        <begin position="146"/>
        <end position="180"/>
    </location>
</feature>
<organism evidence="2 3">
    <name type="scientific">Streptomyces camponoticapitis</name>
    <dbReference type="NCBI Taxonomy" id="1616125"/>
    <lineage>
        <taxon>Bacteria</taxon>
        <taxon>Bacillati</taxon>
        <taxon>Actinomycetota</taxon>
        <taxon>Actinomycetes</taxon>
        <taxon>Kitasatosporales</taxon>
        <taxon>Streptomycetaceae</taxon>
        <taxon>Streptomyces</taxon>
    </lineage>
</organism>